<reference evidence="1" key="1">
    <citation type="submission" date="2023-03" db="EMBL/GenBank/DDBJ databases">
        <title>Actinorhabdospora filicis NBRC 111898.</title>
        <authorList>
            <person name="Ichikawa N."/>
            <person name="Sato H."/>
            <person name="Tonouchi N."/>
        </authorList>
    </citation>
    <scope>NUCLEOTIDE SEQUENCE</scope>
    <source>
        <strain evidence="1">NBRC 111898</strain>
    </source>
</reference>
<sequence>MRQEAETPTPIREAAYSLSSGLHKVLSIAAPSDGEMESALAGLIAAAGTARLSEMFDEDYELEDAETFASVAGSDLTSLVLEWWSWIPSTFRYFYERDYTLTEAAMEQLTSAVDELKSSRMAALLSVGSAVDDWHGDARDAFRDSWLGPLEYSGIGAQQSLLLELHAAMLAYDAILRQARIDAREIAVEAVKVLDSLTESNPDEAKVLLGIAGVAVAVVTAVQTGGTSIGITLGLLGAGLAASTTAIDAVNLSGDTSDDVMASVKAAFDALKNEMLAQERAIAEALARTQEEVDGDLRRGGGNLLPTEVYKPGTVDLTTGAVPPSDQFQR</sequence>
<protein>
    <submittedName>
        <fullName evidence="1">Uncharacterized protein</fullName>
    </submittedName>
</protein>
<gene>
    <name evidence="1" type="ORF">Afil01_19410</name>
</gene>
<dbReference type="EMBL" id="BSTX01000001">
    <property type="protein sequence ID" value="GLZ77134.1"/>
    <property type="molecule type" value="Genomic_DNA"/>
</dbReference>
<dbReference type="Proteomes" id="UP001165079">
    <property type="component" value="Unassembled WGS sequence"/>
</dbReference>
<keyword evidence="2" id="KW-1185">Reference proteome</keyword>
<name>A0A9W6W820_9ACTN</name>
<evidence type="ECO:0000313" key="2">
    <source>
        <dbReference type="Proteomes" id="UP001165079"/>
    </source>
</evidence>
<organism evidence="1 2">
    <name type="scientific">Actinorhabdospora filicis</name>
    <dbReference type="NCBI Taxonomy" id="1785913"/>
    <lineage>
        <taxon>Bacteria</taxon>
        <taxon>Bacillati</taxon>
        <taxon>Actinomycetota</taxon>
        <taxon>Actinomycetes</taxon>
        <taxon>Micromonosporales</taxon>
        <taxon>Micromonosporaceae</taxon>
        <taxon>Actinorhabdospora</taxon>
    </lineage>
</organism>
<accession>A0A9W6W820</accession>
<dbReference type="RefSeq" id="WP_285662265.1">
    <property type="nucleotide sequence ID" value="NZ_BSTX01000001.1"/>
</dbReference>
<proteinExistence type="predicted"/>
<dbReference type="AlphaFoldDB" id="A0A9W6W820"/>
<evidence type="ECO:0000313" key="1">
    <source>
        <dbReference type="EMBL" id="GLZ77134.1"/>
    </source>
</evidence>
<comment type="caution">
    <text evidence="1">The sequence shown here is derived from an EMBL/GenBank/DDBJ whole genome shotgun (WGS) entry which is preliminary data.</text>
</comment>